<evidence type="ECO:0000313" key="13">
    <source>
        <dbReference type="EMBL" id="CCF82474.1"/>
    </source>
</evidence>
<comment type="catalytic activity">
    <reaction evidence="10">
        <text>adenylyl-molybdopterin + molybdate = Mo-molybdopterin + AMP + H(+)</text>
        <dbReference type="Rhea" id="RHEA:35047"/>
        <dbReference type="ChEBI" id="CHEBI:15378"/>
        <dbReference type="ChEBI" id="CHEBI:36264"/>
        <dbReference type="ChEBI" id="CHEBI:62727"/>
        <dbReference type="ChEBI" id="CHEBI:71302"/>
        <dbReference type="ChEBI" id="CHEBI:456215"/>
        <dbReference type="EC" id="2.10.1.1"/>
    </reaction>
</comment>
<dbReference type="FunFam" id="2.170.190.11:FF:000001">
    <property type="entry name" value="Molybdopterin molybdenumtransferase"/>
    <property type="match status" value="1"/>
</dbReference>
<keyword evidence="6 11" id="KW-0808">Transferase</keyword>
<protein>
    <recommendedName>
        <fullName evidence="11">Molybdopterin molybdenumtransferase</fullName>
        <ecNumber evidence="11">2.10.1.1</ecNumber>
    </recommendedName>
</protein>
<evidence type="ECO:0000256" key="7">
    <source>
        <dbReference type="ARBA" id="ARBA00022723"/>
    </source>
</evidence>
<accession>I4ECR2</accession>
<dbReference type="FunFam" id="3.40.980.10:FF:000004">
    <property type="entry name" value="Molybdopterin molybdenumtransferase"/>
    <property type="match status" value="1"/>
</dbReference>
<keyword evidence="9 11" id="KW-0501">Molybdenum cofactor biosynthesis</keyword>
<evidence type="ECO:0000256" key="9">
    <source>
        <dbReference type="ARBA" id="ARBA00023150"/>
    </source>
</evidence>
<evidence type="ECO:0000256" key="1">
    <source>
        <dbReference type="ARBA" id="ARBA00001946"/>
    </source>
</evidence>
<dbReference type="NCBIfam" id="TIGR00177">
    <property type="entry name" value="molyb_syn"/>
    <property type="match status" value="1"/>
</dbReference>
<dbReference type="GO" id="GO:0005829">
    <property type="term" value="C:cytosol"/>
    <property type="evidence" value="ECO:0007669"/>
    <property type="project" value="TreeGrafter"/>
</dbReference>
<evidence type="ECO:0000256" key="5">
    <source>
        <dbReference type="ARBA" id="ARBA00022505"/>
    </source>
</evidence>
<evidence type="ECO:0000256" key="2">
    <source>
        <dbReference type="ARBA" id="ARBA00002901"/>
    </source>
</evidence>
<dbReference type="Gene3D" id="2.170.190.11">
    <property type="entry name" value="Molybdopterin biosynthesis moea protein, domain 3"/>
    <property type="match status" value="1"/>
</dbReference>
<dbReference type="SUPFAM" id="SSF53218">
    <property type="entry name" value="Molybdenum cofactor biosynthesis proteins"/>
    <property type="match status" value="1"/>
</dbReference>
<dbReference type="Gene3D" id="3.90.105.10">
    <property type="entry name" value="Molybdopterin biosynthesis moea protein, domain 2"/>
    <property type="match status" value="1"/>
</dbReference>
<keyword evidence="7 11" id="KW-0479">Metal-binding</keyword>
<comment type="cofactor">
    <cofactor evidence="1 11">
        <name>Mg(2+)</name>
        <dbReference type="ChEBI" id="CHEBI:18420"/>
    </cofactor>
</comment>
<dbReference type="InterPro" id="IPR005111">
    <property type="entry name" value="MoeA_C_domain_IV"/>
</dbReference>
<dbReference type="InterPro" id="IPR038987">
    <property type="entry name" value="MoeA-like"/>
</dbReference>
<dbReference type="RefSeq" id="WP_008474624.1">
    <property type="nucleotide sequence ID" value="NZ_CAGS01000021.1"/>
</dbReference>
<dbReference type="NCBIfam" id="NF045515">
    <property type="entry name" value="Glp_gephyrin"/>
    <property type="match status" value="1"/>
</dbReference>
<gene>
    <name evidence="13" type="primary">moeA</name>
    <name evidence="13" type="ORF">NITHO_1170003</name>
</gene>
<name>I4ECR2_9BACT</name>
<comment type="function">
    <text evidence="2 11">Catalyzes the insertion of molybdate into adenylated molybdopterin with the concomitant release of AMP.</text>
</comment>
<reference evidence="13 14" key="1">
    <citation type="journal article" date="2012" name="ISME J.">
        <title>Nitrification expanded: discovery, physiology and genomics of a nitrite-oxidizing bacterium from the phylum Chloroflexi.</title>
        <authorList>
            <person name="Sorokin D.Y."/>
            <person name="Lucker S."/>
            <person name="Vejmelkova D."/>
            <person name="Kostrikina N.A."/>
            <person name="Kleerebezem R."/>
            <person name="Rijpstra W.I."/>
            <person name="Damste J.S."/>
            <person name="Le Paslier D."/>
            <person name="Muyzer G."/>
            <person name="Wagner M."/>
            <person name="van Loosdrecht M.C."/>
            <person name="Daims H."/>
        </authorList>
    </citation>
    <scope>NUCLEOTIDE SEQUENCE [LARGE SCALE GENOMIC DNA]</scope>
    <source>
        <strain evidence="14">none</strain>
    </source>
</reference>
<evidence type="ECO:0000256" key="10">
    <source>
        <dbReference type="ARBA" id="ARBA00047317"/>
    </source>
</evidence>
<dbReference type="GO" id="GO:0046872">
    <property type="term" value="F:metal ion binding"/>
    <property type="evidence" value="ECO:0007669"/>
    <property type="project" value="UniProtKB-UniRule"/>
</dbReference>
<dbReference type="SUPFAM" id="SSF63882">
    <property type="entry name" value="MoeA N-terminal region -like"/>
    <property type="match status" value="1"/>
</dbReference>
<dbReference type="PANTHER" id="PTHR10192:SF5">
    <property type="entry name" value="GEPHYRIN"/>
    <property type="match status" value="1"/>
</dbReference>
<evidence type="ECO:0000256" key="4">
    <source>
        <dbReference type="ARBA" id="ARBA00010763"/>
    </source>
</evidence>
<sequence length="436" mass="46493">MASNSAQPNAGGQGQRPWEDIDRMLGVDDARERILAAVSPLEPGDIPLLDALGLVLAADVVSTVNIPPFRNSAMDGYAVRAQDTSGARIDQPVQLTVIGELAAGYPPEVTVEAGQAVRIMTGAAMPDGADAVVRFEETDEGGTQGTGRAGRTVLIRCEAKPWDNVRAAGEDVHAGTTVLQAGTVLRPGEIGVLASLNQAFVRAHRRPRVGILSTGDEVIGLGPELRPGQIRDANSYTLAAMVKRYGGEPVVLGVARDTVEDLRAKLATARGVDLLVTSGGVSLGDYDMVKQVLQAEGEIGLWQVRIKPGKPLAFGRIGDTPLIGLPGNPVAAFVAFEQFGRPVILKMLGRTNWQPPTVKARLLTDQENRGRRRHFVRGILKRREDEYVVEPSGSQGSAVLTSVARANCLIVVPESWEYAEAGAIVDVQLLDTDWTL</sequence>
<evidence type="ECO:0000256" key="11">
    <source>
        <dbReference type="RuleBase" id="RU365090"/>
    </source>
</evidence>
<dbReference type="PROSITE" id="PS01079">
    <property type="entry name" value="MOCF_BIOSYNTHESIS_2"/>
    <property type="match status" value="1"/>
</dbReference>
<comment type="caution">
    <text evidence="13">The sequence shown here is derived from an EMBL/GenBank/DDBJ whole genome shotgun (WGS) entry which is preliminary data.</text>
</comment>
<evidence type="ECO:0000313" key="14">
    <source>
        <dbReference type="Proteomes" id="UP000004221"/>
    </source>
</evidence>
<dbReference type="InterPro" id="IPR008284">
    <property type="entry name" value="MoCF_biosynth_CS"/>
</dbReference>
<dbReference type="AlphaFoldDB" id="I4ECR2"/>
<dbReference type="GO" id="GO:0061599">
    <property type="term" value="F:molybdopterin molybdotransferase activity"/>
    <property type="evidence" value="ECO:0007669"/>
    <property type="project" value="UniProtKB-UniRule"/>
</dbReference>
<dbReference type="UniPathway" id="UPA00344"/>
<dbReference type="GO" id="GO:0006777">
    <property type="term" value="P:Mo-molybdopterin cofactor biosynthetic process"/>
    <property type="evidence" value="ECO:0007669"/>
    <property type="project" value="UniProtKB-UniRule"/>
</dbReference>
<keyword evidence="14" id="KW-1185">Reference proteome</keyword>
<dbReference type="Proteomes" id="UP000004221">
    <property type="component" value="Unassembled WGS sequence"/>
</dbReference>
<evidence type="ECO:0000256" key="3">
    <source>
        <dbReference type="ARBA" id="ARBA00005046"/>
    </source>
</evidence>
<feature type="domain" description="MoaB/Mog" evidence="12">
    <location>
        <begin position="210"/>
        <end position="346"/>
    </location>
</feature>
<proteinExistence type="inferred from homology"/>
<dbReference type="InterPro" id="IPR036425">
    <property type="entry name" value="MoaB/Mog-like_dom_sf"/>
</dbReference>
<dbReference type="EMBL" id="CAGS01000021">
    <property type="protein sequence ID" value="CCF82474.1"/>
    <property type="molecule type" value="Genomic_DNA"/>
</dbReference>
<dbReference type="InterPro" id="IPR001453">
    <property type="entry name" value="MoaB/Mog_dom"/>
</dbReference>
<comment type="pathway">
    <text evidence="3 11">Cofactor biosynthesis; molybdopterin biosynthesis.</text>
</comment>
<keyword evidence="8 11" id="KW-0460">Magnesium</keyword>
<dbReference type="CDD" id="cd00887">
    <property type="entry name" value="MoeA"/>
    <property type="match status" value="1"/>
</dbReference>
<dbReference type="InterPro" id="IPR005110">
    <property type="entry name" value="MoeA_linker/N"/>
</dbReference>
<dbReference type="SUPFAM" id="SSF63867">
    <property type="entry name" value="MoeA C-terminal domain-like"/>
    <property type="match status" value="1"/>
</dbReference>
<dbReference type="Gene3D" id="3.40.980.10">
    <property type="entry name" value="MoaB/Mog-like domain"/>
    <property type="match status" value="1"/>
</dbReference>
<dbReference type="SMART" id="SM00852">
    <property type="entry name" value="MoCF_biosynth"/>
    <property type="match status" value="1"/>
</dbReference>
<dbReference type="InterPro" id="IPR036688">
    <property type="entry name" value="MoeA_C_domain_IV_sf"/>
</dbReference>
<evidence type="ECO:0000259" key="12">
    <source>
        <dbReference type="SMART" id="SM00852"/>
    </source>
</evidence>
<organism evidence="13 14">
    <name type="scientific">Nitrolancea hollandica Lb</name>
    <dbReference type="NCBI Taxonomy" id="1129897"/>
    <lineage>
        <taxon>Bacteria</taxon>
        <taxon>Pseudomonadati</taxon>
        <taxon>Thermomicrobiota</taxon>
        <taxon>Thermomicrobia</taxon>
        <taxon>Sphaerobacterales</taxon>
        <taxon>Sphaerobacterineae</taxon>
        <taxon>Sphaerobacteraceae</taxon>
        <taxon>Nitrolancea</taxon>
    </lineage>
</organism>
<keyword evidence="5 11" id="KW-0500">Molybdenum</keyword>
<comment type="similarity">
    <text evidence="4 11">Belongs to the MoeA family.</text>
</comment>
<dbReference type="Pfam" id="PF03453">
    <property type="entry name" value="MoeA_N"/>
    <property type="match status" value="1"/>
</dbReference>
<dbReference type="PANTHER" id="PTHR10192">
    <property type="entry name" value="MOLYBDOPTERIN BIOSYNTHESIS PROTEIN"/>
    <property type="match status" value="1"/>
</dbReference>
<dbReference type="Pfam" id="PF03454">
    <property type="entry name" value="MoeA_C"/>
    <property type="match status" value="1"/>
</dbReference>
<dbReference type="InterPro" id="IPR036135">
    <property type="entry name" value="MoeA_linker/N_sf"/>
</dbReference>
<dbReference type="Pfam" id="PF00994">
    <property type="entry name" value="MoCF_biosynth"/>
    <property type="match status" value="1"/>
</dbReference>
<evidence type="ECO:0000256" key="8">
    <source>
        <dbReference type="ARBA" id="ARBA00022842"/>
    </source>
</evidence>
<evidence type="ECO:0000256" key="6">
    <source>
        <dbReference type="ARBA" id="ARBA00022679"/>
    </source>
</evidence>
<dbReference type="Gene3D" id="2.40.340.10">
    <property type="entry name" value="MoeA, C-terminal, domain IV"/>
    <property type="match status" value="1"/>
</dbReference>
<dbReference type="EC" id="2.10.1.1" evidence="11"/>